<feature type="compositionally biased region" description="Basic residues" evidence="1">
    <location>
        <begin position="8"/>
        <end position="20"/>
    </location>
</feature>
<dbReference type="GO" id="GO:0070898">
    <property type="term" value="P:RNA polymerase III preinitiation complex assembly"/>
    <property type="evidence" value="ECO:0007669"/>
    <property type="project" value="TreeGrafter"/>
</dbReference>
<dbReference type="STRING" id="1392247.A0A3N4KZN2"/>
<dbReference type="EMBL" id="ML119110">
    <property type="protein sequence ID" value="RPB16017.1"/>
    <property type="molecule type" value="Genomic_DNA"/>
</dbReference>
<dbReference type="PANTHER" id="PTHR22929">
    <property type="entry name" value="RNA POLYMERASE III TRANSCRIPTION INITIATION FACTOR B"/>
    <property type="match status" value="1"/>
</dbReference>
<feature type="compositionally biased region" description="Low complexity" evidence="1">
    <location>
        <begin position="139"/>
        <end position="151"/>
    </location>
</feature>
<feature type="compositionally biased region" description="Low complexity" evidence="1">
    <location>
        <begin position="109"/>
        <end position="119"/>
    </location>
</feature>
<evidence type="ECO:0000313" key="4">
    <source>
        <dbReference type="Proteomes" id="UP000277580"/>
    </source>
</evidence>
<dbReference type="InterPro" id="IPR009057">
    <property type="entry name" value="Homeodomain-like_sf"/>
</dbReference>
<feature type="region of interest" description="Disordered" evidence="1">
    <location>
        <begin position="317"/>
        <end position="336"/>
    </location>
</feature>
<dbReference type="InterPro" id="IPR001005">
    <property type="entry name" value="SANT/Myb"/>
</dbReference>
<feature type="domain" description="Myb-like" evidence="2">
    <location>
        <begin position="411"/>
        <end position="459"/>
    </location>
</feature>
<gene>
    <name evidence="3" type="ORF">P167DRAFT_602680</name>
</gene>
<keyword evidence="4" id="KW-1185">Reference proteome</keyword>
<feature type="compositionally biased region" description="Polar residues" evidence="1">
    <location>
        <begin position="124"/>
        <end position="138"/>
    </location>
</feature>
<dbReference type="InterPro" id="IPR039467">
    <property type="entry name" value="TFIIIB_B''_Myb"/>
</dbReference>
<feature type="compositionally biased region" description="Basic and acidic residues" evidence="1">
    <location>
        <begin position="325"/>
        <end position="336"/>
    </location>
</feature>
<proteinExistence type="predicted"/>
<dbReference type="SMART" id="SM00717">
    <property type="entry name" value="SANT"/>
    <property type="match status" value="1"/>
</dbReference>
<sequence>MSSVVNKSKNKFVPKARARPRVAGPTPSGPAHPSTTTVTTAAVSKPTILEDPTPTTTPEETSPSSDDASAPIPVTTPAPAPTPTPVERQPSPPPPPPPRANAGIPMIRSASSASSSASAIPMLHSTSANGIPGTQSAMPTPITTPTATTPTVLEEADMQDDDEADEMVVEEAAPRRGRKPRARAVEEDEDAAADDDEDQDAAAGEAPQRRPAAKRKARTTANGEPAAKRKPAQPRKKRTPAADGSAEAAGGAGGVGAAAPKKRGRRRAESPEDGEAQEIAVNVVKMKDLCKDMRIGRKSARFMEIQAEEAARAALTQQEREEADEARRAAEEERGLETTEMRIERLAVERNQKGLNAAQVRIVNGEIVIDDESLQIDRRERDALDEDALEIVEENQHTRRITSQTFSKREKVSKWDAEQTGRFYEALSMFGTDFEIISKMFPGRSRRQMRNKYLCEERKNPHRITNALRTRIAIDIGQYSTLTSQEFQDPQELEDELQKLRDEHEASETAAASHIVEAERERQEAANAAMIAGDSGIGVGVGEAQKKGRKKKGARAGAGEEEVLMSREEYEAMRAREAAEAEEL</sequence>
<evidence type="ECO:0000256" key="1">
    <source>
        <dbReference type="SAM" id="MobiDB-lite"/>
    </source>
</evidence>
<dbReference type="Proteomes" id="UP000277580">
    <property type="component" value="Unassembled WGS sequence"/>
</dbReference>
<feature type="compositionally biased region" description="Pro residues" evidence="1">
    <location>
        <begin position="74"/>
        <end position="99"/>
    </location>
</feature>
<dbReference type="Gene3D" id="1.10.10.60">
    <property type="entry name" value="Homeodomain-like"/>
    <property type="match status" value="1"/>
</dbReference>
<name>A0A3N4KZN2_9PEZI</name>
<feature type="compositionally biased region" description="Low complexity" evidence="1">
    <location>
        <begin position="34"/>
        <end position="73"/>
    </location>
</feature>
<evidence type="ECO:0000259" key="2">
    <source>
        <dbReference type="SMART" id="SM00717"/>
    </source>
</evidence>
<dbReference type="OrthoDB" id="272624at2759"/>
<dbReference type="SUPFAM" id="SSF46689">
    <property type="entry name" value="Homeodomain-like"/>
    <property type="match status" value="1"/>
</dbReference>
<feature type="region of interest" description="Disordered" evidence="1">
    <location>
        <begin position="536"/>
        <end position="561"/>
    </location>
</feature>
<feature type="compositionally biased region" description="Basic residues" evidence="1">
    <location>
        <begin position="228"/>
        <end position="239"/>
    </location>
</feature>
<feature type="compositionally biased region" description="Acidic residues" evidence="1">
    <location>
        <begin position="154"/>
        <end position="169"/>
    </location>
</feature>
<evidence type="ECO:0000313" key="3">
    <source>
        <dbReference type="EMBL" id="RPB16017.1"/>
    </source>
</evidence>
<dbReference type="AlphaFoldDB" id="A0A3N4KZN2"/>
<feature type="compositionally biased region" description="Acidic residues" evidence="1">
    <location>
        <begin position="186"/>
        <end position="200"/>
    </location>
</feature>
<dbReference type="GO" id="GO:0001156">
    <property type="term" value="F:TFIIIC-class transcription factor complex binding"/>
    <property type="evidence" value="ECO:0007669"/>
    <property type="project" value="TreeGrafter"/>
</dbReference>
<feature type="compositionally biased region" description="Low complexity" evidence="1">
    <location>
        <begin position="201"/>
        <end position="210"/>
    </location>
</feature>
<accession>A0A3N4KZN2</accession>
<dbReference type="InParanoid" id="A0A3N4KZN2"/>
<protein>
    <submittedName>
        <fullName evidence="3">Transcription factor IIIB, Bdp1 subunit</fullName>
    </submittedName>
</protein>
<dbReference type="Pfam" id="PF15963">
    <property type="entry name" value="Myb_DNA-bind_7"/>
    <property type="match status" value="1"/>
</dbReference>
<dbReference type="PANTHER" id="PTHR22929:SF0">
    <property type="entry name" value="TRANSCRIPTION FACTOR TFIIIB COMPONENT B'' HOMOLOG"/>
    <property type="match status" value="1"/>
</dbReference>
<reference evidence="3 4" key="1">
    <citation type="journal article" date="2018" name="Nat. Ecol. Evol.">
        <title>Pezizomycetes genomes reveal the molecular basis of ectomycorrhizal truffle lifestyle.</title>
        <authorList>
            <person name="Murat C."/>
            <person name="Payen T."/>
            <person name="Noel B."/>
            <person name="Kuo A."/>
            <person name="Morin E."/>
            <person name="Chen J."/>
            <person name="Kohler A."/>
            <person name="Krizsan K."/>
            <person name="Balestrini R."/>
            <person name="Da Silva C."/>
            <person name="Montanini B."/>
            <person name="Hainaut M."/>
            <person name="Levati E."/>
            <person name="Barry K.W."/>
            <person name="Belfiori B."/>
            <person name="Cichocki N."/>
            <person name="Clum A."/>
            <person name="Dockter R.B."/>
            <person name="Fauchery L."/>
            <person name="Guy J."/>
            <person name="Iotti M."/>
            <person name="Le Tacon F."/>
            <person name="Lindquist E.A."/>
            <person name="Lipzen A."/>
            <person name="Malagnac F."/>
            <person name="Mello A."/>
            <person name="Molinier V."/>
            <person name="Miyauchi S."/>
            <person name="Poulain J."/>
            <person name="Riccioni C."/>
            <person name="Rubini A."/>
            <person name="Sitrit Y."/>
            <person name="Splivallo R."/>
            <person name="Traeger S."/>
            <person name="Wang M."/>
            <person name="Zifcakova L."/>
            <person name="Wipf D."/>
            <person name="Zambonelli A."/>
            <person name="Paolocci F."/>
            <person name="Nowrousian M."/>
            <person name="Ottonello S."/>
            <person name="Baldrian P."/>
            <person name="Spatafora J.W."/>
            <person name="Henrissat B."/>
            <person name="Nagy L.G."/>
            <person name="Aury J.M."/>
            <person name="Wincker P."/>
            <person name="Grigoriev I.V."/>
            <person name="Bonfante P."/>
            <person name="Martin F.M."/>
        </authorList>
    </citation>
    <scope>NUCLEOTIDE SEQUENCE [LARGE SCALE GENOMIC DNA]</scope>
    <source>
        <strain evidence="3 4">CCBAS932</strain>
    </source>
</reference>
<dbReference type="CDD" id="cd00167">
    <property type="entry name" value="SANT"/>
    <property type="match status" value="1"/>
</dbReference>
<dbReference type="GO" id="GO:0000126">
    <property type="term" value="C:transcription factor TFIIIB complex"/>
    <property type="evidence" value="ECO:0007669"/>
    <property type="project" value="TreeGrafter"/>
</dbReference>
<organism evidence="3 4">
    <name type="scientific">Morchella conica CCBAS932</name>
    <dbReference type="NCBI Taxonomy" id="1392247"/>
    <lineage>
        <taxon>Eukaryota</taxon>
        <taxon>Fungi</taxon>
        <taxon>Dikarya</taxon>
        <taxon>Ascomycota</taxon>
        <taxon>Pezizomycotina</taxon>
        <taxon>Pezizomycetes</taxon>
        <taxon>Pezizales</taxon>
        <taxon>Morchellaceae</taxon>
        <taxon>Morchella</taxon>
    </lineage>
</organism>
<feature type="region of interest" description="Disordered" evidence="1">
    <location>
        <begin position="1"/>
        <end position="277"/>
    </location>
</feature>